<proteinExistence type="predicted"/>
<dbReference type="EMBL" id="JH930471">
    <property type="protein sequence ID" value="EKM56666.1"/>
    <property type="molecule type" value="Genomic_DNA"/>
</dbReference>
<reference evidence="1 2" key="1">
    <citation type="journal article" date="2012" name="BMC Genomics">
        <title>Comparative genomics of the white-rot fungi, Phanerochaete carnosa and P. chrysosporium, to elucidate the genetic basis of the distinct wood types they colonize.</title>
        <authorList>
            <person name="Suzuki H."/>
            <person name="MacDonald J."/>
            <person name="Syed K."/>
            <person name="Salamov A."/>
            <person name="Hori C."/>
            <person name="Aerts A."/>
            <person name="Henrissat B."/>
            <person name="Wiebenga A."/>
            <person name="vanKuyk P.A."/>
            <person name="Barry K."/>
            <person name="Lindquist E."/>
            <person name="LaButti K."/>
            <person name="Lapidus A."/>
            <person name="Lucas S."/>
            <person name="Coutinho P."/>
            <person name="Gong Y."/>
            <person name="Samejima M."/>
            <person name="Mahadevan R."/>
            <person name="Abou-Zaid M."/>
            <person name="de Vries R.P."/>
            <person name="Igarashi K."/>
            <person name="Yadav J.S."/>
            <person name="Grigoriev I.V."/>
            <person name="Master E.R."/>
        </authorList>
    </citation>
    <scope>NUCLEOTIDE SEQUENCE [LARGE SCALE GENOMIC DNA]</scope>
    <source>
        <strain evidence="1 2">HHB-10118-sp</strain>
    </source>
</reference>
<dbReference type="Proteomes" id="UP000008370">
    <property type="component" value="Unassembled WGS sequence"/>
</dbReference>
<name>K5V2B2_PHACS</name>
<dbReference type="GeneID" id="18915916"/>
<dbReference type="OrthoDB" id="2523383at2759"/>
<dbReference type="HOGENOM" id="CLU_059618_0_0_1"/>
<dbReference type="InParanoid" id="K5V2B2"/>
<evidence type="ECO:0000313" key="2">
    <source>
        <dbReference type="Proteomes" id="UP000008370"/>
    </source>
</evidence>
<gene>
    <name evidence="1" type="ORF">PHACADRAFT_253918</name>
</gene>
<evidence type="ECO:0008006" key="3">
    <source>
        <dbReference type="Google" id="ProtNLM"/>
    </source>
</evidence>
<dbReference type="AlphaFoldDB" id="K5V2B2"/>
<protein>
    <recommendedName>
        <fullName evidence="3">Clp1-like protein</fullName>
    </recommendedName>
</protein>
<dbReference type="RefSeq" id="XP_007394506.1">
    <property type="nucleotide sequence ID" value="XM_007394444.1"/>
</dbReference>
<dbReference type="KEGG" id="pco:PHACADRAFT_253918"/>
<evidence type="ECO:0000313" key="1">
    <source>
        <dbReference type="EMBL" id="EKM56666.1"/>
    </source>
</evidence>
<sequence length="320" mass="33674">MFQLQAQPVPHFAMQSIERATHSAPSPSINMPRTLARPPFMEVDRNTIAALAPELAEVPIEYIRQHLARQAHGMVAAVNLLSIPSSLPKSHLPSALDAPVRPSPSAPASASFPTHVLAVTSTKPSSSSPTTPTAASFAAAQAQSSHTAILYPTHSLVLAAHCANLPSLPPSRPSGRATSLTLPVVPLTVPDATTFPHLHAFLHNKRADALLAALLPSLAQSLPRADGASSSSSSSSASRGGYTAQFTSDRLARLAQHLAAVAHSQAGTQGGLQILMANAKVVTNLWKNTCAFGIFDTELWGVIDLAYEILLTALNRMARQ</sequence>
<organism evidence="1 2">
    <name type="scientific">Phanerochaete carnosa (strain HHB-10118-sp)</name>
    <name type="common">White-rot fungus</name>
    <name type="synonym">Peniophora carnosa</name>
    <dbReference type="NCBI Taxonomy" id="650164"/>
    <lineage>
        <taxon>Eukaryota</taxon>
        <taxon>Fungi</taxon>
        <taxon>Dikarya</taxon>
        <taxon>Basidiomycota</taxon>
        <taxon>Agaricomycotina</taxon>
        <taxon>Agaricomycetes</taxon>
        <taxon>Polyporales</taxon>
        <taxon>Phanerochaetaceae</taxon>
        <taxon>Phanerochaete</taxon>
    </lineage>
</organism>
<keyword evidence="2" id="KW-1185">Reference proteome</keyword>
<accession>K5V2B2</accession>